<keyword evidence="2" id="KW-0808">Transferase</keyword>
<gene>
    <name evidence="2" type="ORF">Prudu_010233</name>
</gene>
<feature type="chain" id="PRO_5021290357" evidence="1">
    <location>
        <begin position="18"/>
        <end position="142"/>
    </location>
</feature>
<sequence length="142" mass="15333">MAIIWSSLDIFVSVALASIAQGIHQGKEGPSSTLLASSSKSTLISTLVSTLLMWKIKGSSAVYGLNLFPNTIHIARRVTSGNDTNYISRRGGDQWPEDEEENFLDLCNDAFVSYWGVCESITLVNGGYVVAPLIVGNVQHIS</sequence>
<organism evidence="2">
    <name type="scientific">Prunus dulcis</name>
    <name type="common">Almond</name>
    <name type="synonym">Amygdalus dulcis</name>
    <dbReference type="NCBI Taxonomy" id="3755"/>
    <lineage>
        <taxon>Eukaryota</taxon>
        <taxon>Viridiplantae</taxon>
        <taxon>Streptophyta</taxon>
        <taxon>Embryophyta</taxon>
        <taxon>Tracheophyta</taxon>
        <taxon>Spermatophyta</taxon>
        <taxon>Magnoliopsida</taxon>
        <taxon>eudicotyledons</taxon>
        <taxon>Gunneridae</taxon>
        <taxon>Pentapetalae</taxon>
        <taxon>rosids</taxon>
        <taxon>fabids</taxon>
        <taxon>Rosales</taxon>
        <taxon>Rosaceae</taxon>
        <taxon>Amygdaloideae</taxon>
        <taxon>Amygdaleae</taxon>
        <taxon>Prunus</taxon>
    </lineage>
</organism>
<reference evidence="2" key="1">
    <citation type="journal article" date="2019" name="Science">
        <title>Mutation of a bHLH transcription factor allowed almond domestication.</title>
        <authorList>
            <person name="Sanchez-Perez R."/>
            <person name="Pavan S."/>
            <person name="Mazzeo R."/>
            <person name="Moldovan C."/>
            <person name="Aiese Cigliano R."/>
            <person name="Del Cueto J."/>
            <person name="Ricciardi F."/>
            <person name="Lotti C."/>
            <person name="Ricciardi L."/>
            <person name="Dicenta F."/>
            <person name="Lopez-Marques R.L."/>
            <person name="Lindberg Moller B."/>
        </authorList>
    </citation>
    <scope>NUCLEOTIDE SEQUENCE</scope>
</reference>
<evidence type="ECO:0000256" key="1">
    <source>
        <dbReference type="SAM" id="SignalP"/>
    </source>
</evidence>
<dbReference type="EMBL" id="AP019299">
    <property type="protein sequence ID" value="BBH00283.1"/>
    <property type="molecule type" value="Genomic_DNA"/>
</dbReference>
<name>A0A4Y1R827_PRUDU</name>
<keyword evidence="1" id="KW-0732">Signal</keyword>
<feature type="signal peptide" evidence="1">
    <location>
        <begin position="1"/>
        <end position="17"/>
    </location>
</feature>
<dbReference type="GO" id="GO:0016740">
    <property type="term" value="F:transferase activity"/>
    <property type="evidence" value="ECO:0007669"/>
    <property type="project" value="UniProtKB-KW"/>
</dbReference>
<evidence type="ECO:0000313" key="2">
    <source>
        <dbReference type="EMBL" id="BBH00283.1"/>
    </source>
</evidence>
<proteinExistence type="predicted"/>
<dbReference type="AlphaFoldDB" id="A0A4Y1R827"/>
<accession>A0A4Y1R827</accession>
<protein>
    <submittedName>
        <fullName evidence="2">NAD+ ADP-ribosyltransferase</fullName>
    </submittedName>
</protein>